<keyword evidence="6" id="KW-1185">Reference proteome</keyword>
<feature type="compositionally biased region" description="Polar residues" evidence="3">
    <location>
        <begin position="350"/>
        <end position="380"/>
    </location>
</feature>
<comment type="subcellular location">
    <subcellularLocation>
        <location evidence="1">Nucleus</location>
    </subcellularLocation>
</comment>
<proteinExistence type="predicted"/>
<sequence>MLSDAYWHLDSGILVERAVSLLCDVRLNRDYTSKIMQAISLSDTPTPLLLQYLRTAKPMSTEPDDMDTYVLALAEDSLISAWQYQRTFPENGEIRTRLTRKVLEWCFSPKPRPKHLKQLIHFPLLPFEESLLHSFALDPPVSFAVSSIPVLQDLVCVRLIQSGQYLEAIKLDRQFASTRRGTQAPQIADRRRKMIEDVVAALPSIERLEIEEKLRVVSQRKPEVLPKPPPTKAPADLSMSWEEIPPITRVPPSTSAAPRFVLGRNTYGHHQLEVVTSFPKEVPLVQPVRPLLASANTQGAGSAAQPGFNGISDAQNPVPPLSLPSSLGGPKVGLFGSGFPASKSSGSASHRSTLFPPTSSQEPRHSTNGQPVLRSHQTNPPEQPRAGESNVPNSHADPGSDDEHQQDYPARANEPAPAAEFSESVFTVSRPTPSFTQGRPRSRCFLEHFAWIVKGLGRTRIHLRIPHLHHLHGRGPQKHGKLRGHQFQAASAR</sequence>
<reference evidence="5" key="1">
    <citation type="journal article" date="2022" name="New Phytol.">
        <title>Evolutionary transition to the ectomycorrhizal habit in the genomes of a hyperdiverse lineage of mushroom-forming fungi.</title>
        <authorList>
            <person name="Looney B."/>
            <person name="Miyauchi S."/>
            <person name="Morin E."/>
            <person name="Drula E."/>
            <person name="Courty P.E."/>
            <person name="Kohler A."/>
            <person name="Kuo A."/>
            <person name="LaButti K."/>
            <person name="Pangilinan J."/>
            <person name="Lipzen A."/>
            <person name="Riley R."/>
            <person name="Andreopoulos W."/>
            <person name="He G."/>
            <person name="Johnson J."/>
            <person name="Nolan M."/>
            <person name="Tritt A."/>
            <person name="Barry K.W."/>
            <person name="Grigoriev I.V."/>
            <person name="Nagy L.G."/>
            <person name="Hibbett D."/>
            <person name="Henrissat B."/>
            <person name="Matheny P.B."/>
            <person name="Labbe J."/>
            <person name="Martin F.M."/>
        </authorList>
    </citation>
    <scope>NUCLEOTIDE SEQUENCE</scope>
    <source>
        <strain evidence="5">BPL690</strain>
    </source>
</reference>
<protein>
    <submittedName>
        <fullName evidence="5">Nuclear pore complex assembly-domain-containing protein</fullName>
    </submittedName>
</protein>
<dbReference type="AlphaFoldDB" id="A0AAD4M3V9"/>
<feature type="compositionally biased region" description="Low complexity" evidence="3">
    <location>
        <begin position="409"/>
        <end position="420"/>
    </location>
</feature>
<feature type="region of interest" description="Disordered" evidence="3">
    <location>
        <begin position="471"/>
        <end position="493"/>
    </location>
</feature>
<evidence type="ECO:0000256" key="1">
    <source>
        <dbReference type="ARBA" id="ARBA00004123"/>
    </source>
</evidence>
<gene>
    <name evidence="5" type="ORF">B0F90DRAFT_683959</name>
</gene>
<name>A0AAD4M3V9_9AGAM</name>
<dbReference type="Proteomes" id="UP001203297">
    <property type="component" value="Unassembled WGS sequence"/>
</dbReference>
<organism evidence="5 6">
    <name type="scientific">Multifurca ochricompacta</name>
    <dbReference type="NCBI Taxonomy" id="376703"/>
    <lineage>
        <taxon>Eukaryota</taxon>
        <taxon>Fungi</taxon>
        <taxon>Dikarya</taxon>
        <taxon>Basidiomycota</taxon>
        <taxon>Agaricomycotina</taxon>
        <taxon>Agaricomycetes</taxon>
        <taxon>Russulales</taxon>
        <taxon>Russulaceae</taxon>
        <taxon>Multifurca</taxon>
    </lineage>
</organism>
<dbReference type="InterPro" id="IPR025151">
    <property type="entry name" value="ELYS_dom"/>
</dbReference>
<feature type="region of interest" description="Disordered" evidence="3">
    <location>
        <begin position="296"/>
        <end position="325"/>
    </location>
</feature>
<evidence type="ECO:0000313" key="5">
    <source>
        <dbReference type="EMBL" id="KAI0298681.1"/>
    </source>
</evidence>
<evidence type="ECO:0000259" key="4">
    <source>
        <dbReference type="Pfam" id="PF13934"/>
    </source>
</evidence>
<comment type="caution">
    <text evidence="5">The sequence shown here is derived from an EMBL/GenBank/DDBJ whole genome shotgun (WGS) entry which is preliminary data.</text>
</comment>
<dbReference type="GO" id="GO:0005634">
    <property type="term" value="C:nucleus"/>
    <property type="evidence" value="ECO:0007669"/>
    <property type="project" value="UniProtKB-SubCell"/>
</dbReference>
<keyword evidence="2" id="KW-0539">Nucleus</keyword>
<evidence type="ECO:0000313" key="6">
    <source>
        <dbReference type="Proteomes" id="UP001203297"/>
    </source>
</evidence>
<dbReference type="EMBL" id="WTXG01000027">
    <property type="protein sequence ID" value="KAI0298681.1"/>
    <property type="molecule type" value="Genomic_DNA"/>
</dbReference>
<feature type="compositionally biased region" description="Polar residues" evidence="3">
    <location>
        <begin position="424"/>
        <end position="439"/>
    </location>
</feature>
<feature type="region of interest" description="Disordered" evidence="3">
    <location>
        <begin position="341"/>
        <end position="439"/>
    </location>
</feature>
<dbReference type="Pfam" id="PF13934">
    <property type="entry name" value="ELYS"/>
    <property type="match status" value="1"/>
</dbReference>
<feature type="compositionally biased region" description="Basic residues" evidence="3">
    <location>
        <begin position="471"/>
        <end position="484"/>
    </location>
</feature>
<evidence type="ECO:0000256" key="3">
    <source>
        <dbReference type="SAM" id="MobiDB-lite"/>
    </source>
</evidence>
<feature type="domain" description="ELYS-like" evidence="4">
    <location>
        <begin position="2"/>
        <end position="138"/>
    </location>
</feature>
<evidence type="ECO:0000256" key="2">
    <source>
        <dbReference type="ARBA" id="ARBA00023242"/>
    </source>
</evidence>
<accession>A0AAD4M3V9</accession>